<dbReference type="EMBL" id="KV429129">
    <property type="protein sequence ID" value="KZT64421.1"/>
    <property type="molecule type" value="Genomic_DNA"/>
</dbReference>
<protein>
    <recommendedName>
        <fullName evidence="2">DUF6697 domain-containing protein</fullName>
    </recommendedName>
</protein>
<proteinExistence type="predicted"/>
<dbReference type="AlphaFoldDB" id="A0A165LHD9"/>
<evidence type="ECO:0000259" key="2">
    <source>
        <dbReference type="Pfam" id="PF20411"/>
    </source>
</evidence>
<organism evidence="3 4">
    <name type="scientific">Daedalea quercina L-15889</name>
    <dbReference type="NCBI Taxonomy" id="1314783"/>
    <lineage>
        <taxon>Eukaryota</taxon>
        <taxon>Fungi</taxon>
        <taxon>Dikarya</taxon>
        <taxon>Basidiomycota</taxon>
        <taxon>Agaricomycotina</taxon>
        <taxon>Agaricomycetes</taxon>
        <taxon>Polyporales</taxon>
        <taxon>Fomitopsis</taxon>
    </lineage>
</organism>
<gene>
    <name evidence="3" type="ORF">DAEQUDRAFT_732651</name>
</gene>
<keyword evidence="4" id="KW-1185">Reference proteome</keyword>
<dbReference type="Pfam" id="PF20411">
    <property type="entry name" value="DUF6697"/>
    <property type="match status" value="1"/>
</dbReference>
<feature type="compositionally biased region" description="Acidic residues" evidence="1">
    <location>
        <begin position="1"/>
        <end position="20"/>
    </location>
</feature>
<accession>A0A165LHD9</accession>
<feature type="compositionally biased region" description="Basic residues" evidence="1">
    <location>
        <begin position="271"/>
        <end position="283"/>
    </location>
</feature>
<evidence type="ECO:0000256" key="1">
    <source>
        <dbReference type="SAM" id="MobiDB-lite"/>
    </source>
</evidence>
<feature type="domain" description="DUF6697" evidence="2">
    <location>
        <begin position="125"/>
        <end position="250"/>
    </location>
</feature>
<feature type="region of interest" description="Disordered" evidence="1">
    <location>
        <begin position="1"/>
        <end position="34"/>
    </location>
</feature>
<dbReference type="InterPro" id="IPR046520">
    <property type="entry name" value="DUF6697"/>
</dbReference>
<dbReference type="OrthoDB" id="2802322at2759"/>
<sequence>MSDSEESASEGGSENDDIDPDNQSHDRDYETDDDDPEMLALADMTIRDFEVHEFLQVKPDNVVPDMDSLFDGSFVSVSGKKVWQTTLQESINCARHSPRTRKCSTDTTIWMPYEDLSRCILVYPAQGYNFMKSRPIPVQRKHSKEWPQVGDMQELCYSANASWYYCGTYKCVGMSVLRLDELCKLEETKFARIFDTLVQRTPTQGSKSTIKTRGSLANAIRDMYRDGTLHTRCYGLQLVGYDNEIKAAFIKAGSSMEEKKGRKRTREVSRKKGSRNKKRQRLP</sequence>
<evidence type="ECO:0000313" key="3">
    <source>
        <dbReference type="EMBL" id="KZT64421.1"/>
    </source>
</evidence>
<name>A0A165LHD9_9APHY</name>
<dbReference type="Proteomes" id="UP000076727">
    <property type="component" value="Unassembled WGS sequence"/>
</dbReference>
<feature type="region of interest" description="Disordered" evidence="1">
    <location>
        <begin position="255"/>
        <end position="283"/>
    </location>
</feature>
<evidence type="ECO:0000313" key="4">
    <source>
        <dbReference type="Proteomes" id="UP000076727"/>
    </source>
</evidence>
<feature type="compositionally biased region" description="Basic and acidic residues" evidence="1">
    <location>
        <begin position="256"/>
        <end position="270"/>
    </location>
</feature>
<reference evidence="3 4" key="1">
    <citation type="journal article" date="2016" name="Mol. Biol. Evol.">
        <title>Comparative Genomics of Early-Diverging Mushroom-Forming Fungi Provides Insights into the Origins of Lignocellulose Decay Capabilities.</title>
        <authorList>
            <person name="Nagy L.G."/>
            <person name="Riley R."/>
            <person name="Tritt A."/>
            <person name="Adam C."/>
            <person name="Daum C."/>
            <person name="Floudas D."/>
            <person name="Sun H."/>
            <person name="Yadav J.S."/>
            <person name="Pangilinan J."/>
            <person name="Larsson K.H."/>
            <person name="Matsuura K."/>
            <person name="Barry K."/>
            <person name="Labutti K."/>
            <person name="Kuo R."/>
            <person name="Ohm R.A."/>
            <person name="Bhattacharya S.S."/>
            <person name="Shirouzu T."/>
            <person name="Yoshinaga Y."/>
            <person name="Martin F.M."/>
            <person name="Grigoriev I.V."/>
            <person name="Hibbett D.S."/>
        </authorList>
    </citation>
    <scope>NUCLEOTIDE SEQUENCE [LARGE SCALE GENOMIC DNA]</scope>
    <source>
        <strain evidence="3 4">L-15889</strain>
    </source>
</reference>